<dbReference type="STRING" id="1121429.SAMN02745133_01933"/>
<evidence type="ECO:0000313" key="3">
    <source>
        <dbReference type="EMBL" id="SHF15072.1"/>
    </source>
</evidence>
<dbReference type="InterPro" id="IPR050798">
    <property type="entry name" value="YhaM_exoribonuc/phosphodiest"/>
</dbReference>
<dbReference type="NCBIfam" id="TIGR00277">
    <property type="entry name" value="HDIG"/>
    <property type="match status" value="1"/>
</dbReference>
<feature type="domain" description="HD" evidence="2">
    <location>
        <begin position="155"/>
        <end position="273"/>
    </location>
</feature>
<dbReference type="GO" id="GO:0031125">
    <property type="term" value="P:rRNA 3'-end processing"/>
    <property type="evidence" value="ECO:0007669"/>
    <property type="project" value="TreeGrafter"/>
</dbReference>
<dbReference type="EMBL" id="FQUY01000013">
    <property type="protein sequence ID" value="SHF15072.1"/>
    <property type="molecule type" value="Genomic_DNA"/>
</dbReference>
<dbReference type="RefSeq" id="WP_073239175.1">
    <property type="nucleotide sequence ID" value="NZ_FQUY01000013.1"/>
</dbReference>
<accession>A0A1M4ZBC2</accession>
<evidence type="ECO:0000313" key="4">
    <source>
        <dbReference type="Proteomes" id="UP000184148"/>
    </source>
</evidence>
<name>A0A1M4ZBC2_9FIRM</name>
<dbReference type="Pfam" id="PF01966">
    <property type="entry name" value="HD"/>
    <property type="match status" value="1"/>
</dbReference>
<keyword evidence="1" id="KW-0378">Hydrolase</keyword>
<dbReference type="InterPro" id="IPR003607">
    <property type="entry name" value="HD/PDEase_dom"/>
</dbReference>
<dbReference type="Gene3D" id="1.10.3210.10">
    <property type="entry name" value="Hypothetical protein af1432"/>
    <property type="match status" value="1"/>
</dbReference>
<dbReference type="AlphaFoldDB" id="A0A1M4ZBC2"/>
<protein>
    <submittedName>
        <fullName evidence="3">3'-5' exoribonuclease</fullName>
    </submittedName>
</protein>
<evidence type="ECO:0000256" key="1">
    <source>
        <dbReference type="ARBA" id="ARBA00022801"/>
    </source>
</evidence>
<keyword evidence="4" id="KW-1185">Reference proteome</keyword>
<dbReference type="PANTHER" id="PTHR37294:SF1">
    <property type="entry name" value="3'-5' EXORIBONUCLEASE YHAM"/>
    <property type="match status" value="1"/>
</dbReference>
<reference evidence="4" key="1">
    <citation type="submission" date="2016-11" db="EMBL/GenBank/DDBJ databases">
        <authorList>
            <person name="Varghese N."/>
            <person name="Submissions S."/>
        </authorList>
    </citation>
    <scope>NUCLEOTIDE SEQUENCE [LARGE SCALE GENOMIC DNA]</scope>
    <source>
        <strain evidence="4">DSM 12395</strain>
    </source>
</reference>
<dbReference type="SUPFAM" id="SSF109604">
    <property type="entry name" value="HD-domain/PDEase-like"/>
    <property type="match status" value="1"/>
</dbReference>
<dbReference type="GO" id="GO:0016787">
    <property type="term" value="F:hydrolase activity"/>
    <property type="evidence" value="ECO:0007669"/>
    <property type="project" value="UniProtKB-KW"/>
</dbReference>
<dbReference type="SMART" id="SM00471">
    <property type="entry name" value="HDc"/>
    <property type="match status" value="1"/>
</dbReference>
<dbReference type="PROSITE" id="PS51831">
    <property type="entry name" value="HD"/>
    <property type="match status" value="1"/>
</dbReference>
<dbReference type="CDD" id="cd00077">
    <property type="entry name" value="HDc"/>
    <property type="match status" value="1"/>
</dbReference>
<organism evidence="3 4">
    <name type="scientific">Desulforamulus putei DSM 12395</name>
    <dbReference type="NCBI Taxonomy" id="1121429"/>
    <lineage>
        <taxon>Bacteria</taxon>
        <taxon>Bacillati</taxon>
        <taxon>Bacillota</taxon>
        <taxon>Clostridia</taxon>
        <taxon>Eubacteriales</taxon>
        <taxon>Peptococcaceae</taxon>
        <taxon>Desulforamulus</taxon>
    </lineage>
</organism>
<dbReference type="PANTHER" id="PTHR37294">
    <property type="entry name" value="3'-5' EXORIBONUCLEASE YHAM"/>
    <property type="match status" value="1"/>
</dbReference>
<dbReference type="InterPro" id="IPR006674">
    <property type="entry name" value="HD_domain"/>
</dbReference>
<dbReference type="OrthoDB" id="9778453at2"/>
<proteinExistence type="predicted"/>
<sequence>MSLLSNLKLNNNIEGLLAVKSAQVLKTRTGDKMYLNLQLTDGCNEIAAKHWDYEGETPTAKVLYIKATVGEYRGEFQLIITSFRPATPEEYDPKQFLPVCPVPLEELWKRWDILASQVKNSQLINLLTLVKEKHGERFAEAPGAVTHHHACIGGCLQHSVSVAEMANSMWQPGLNRDLLIVGGVLHDIGKMIAYDWSEGVLAMSDEGQFLDHIMIGGFLLRDLAKEAGVEWKLTVKLLHIVASHHGQLEYGSPVVPKIPEAYIIHHCDMIDANVEKMLKVREKAEGSWAKVYGLGYVYTETLK</sequence>
<dbReference type="InterPro" id="IPR006675">
    <property type="entry name" value="HDIG_dom"/>
</dbReference>
<gene>
    <name evidence="3" type="ORF">SAMN02745133_01933</name>
</gene>
<dbReference type="Proteomes" id="UP000184148">
    <property type="component" value="Unassembled WGS sequence"/>
</dbReference>
<evidence type="ECO:0000259" key="2">
    <source>
        <dbReference type="PROSITE" id="PS51831"/>
    </source>
</evidence>